<dbReference type="EMBL" id="UZAU01000545">
    <property type="status" value="NOT_ANNOTATED_CDS"/>
    <property type="molecule type" value="Genomic_DNA"/>
</dbReference>
<evidence type="ECO:0000313" key="2">
    <source>
        <dbReference type="Proteomes" id="UP000596661"/>
    </source>
</evidence>
<name>A0A803PMT8_CANSA</name>
<reference evidence="1" key="2">
    <citation type="submission" date="2021-03" db="UniProtKB">
        <authorList>
            <consortium name="EnsemblPlants"/>
        </authorList>
    </citation>
    <scope>IDENTIFICATION</scope>
</reference>
<evidence type="ECO:0000313" key="1">
    <source>
        <dbReference type="EnsemblPlants" id="cds.evm.model.05.1786"/>
    </source>
</evidence>
<dbReference type="PANTHER" id="PTHR36617:SF16">
    <property type="entry name" value="OS04G0516500 PROTEIN"/>
    <property type="match status" value="1"/>
</dbReference>
<dbReference type="OMA" id="WRSICVV"/>
<protein>
    <submittedName>
        <fullName evidence="1">Uncharacterized protein</fullName>
    </submittedName>
</protein>
<proteinExistence type="predicted"/>
<sequence>MGLEGIAWTTLVYQSKVIKAKYLKNMNFFDLEQNLGDSGMWKAILNSRTLLNNSISKKIGNGDKTSIWFDPWVPYGNTRPTPLKNATLGVAWVKQFIGPNNQWNVHMVREWFDKNDANAILNIDLPEDDMNDNWLWIGEASGNFSIKSACRLITGSTETSGLTPTWKTI</sequence>
<dbReference type="AlphaFoldDB" id="A0A803PMT8"/>
<dbReference type="Proteomes" id="UP000596661">
    <property type="component" value="Chromosome 5"/>
</dbReference>
<dbReference type="Gramene" id="evm.model.05.1786">
    <property type="protein sequence ID" value="cds.evm.model.05.1786"/>
    <property type="gene ID" value="evm.TU.05.1786"/>
</dbReference>
<accession>A0A803PMT8</accession>
<keyword evidence="2" id="KW-1185">Reference proteome</keyword>
<reference evidence="1" key="1">
    <citation type="submission" date="2018-11" db="EMBL/GenBank/DDBJ databases">
        <authorList>
            <person name="Grassa J C."/>
        </authorList>
    </citation>
    <scope>NUCLEOTIDE SEQUENCE [LARGE SCALE GENOMIC DNA]</scope>
</reference>
<organism evidence="1 2">
    <name type="scientific">Cannabis sativa</name>
    <name type="common">Hemp</name>
    <name type="synonym">Marijuana</name>
    <dbReference type="NCBI Taxonomy" id="3483"/>
    <lineage>
        <taxon>Eukaryota</taxon>
        <taxon>Viridiplantae</taxon>
        <taxon>Streptophyta</taxon>
        <taxon>Embryophyta</taxon>
        <taxon>Tracheophyta</taxon>
        <taxon>Spermatophyta</taxon>
        <taxon>Magnoliopsida</taxon>
        <taxon>eudicotyledons</taxon>
        <taxon>Gunneridae</taxon>
        <taxon>Pentapetalae</taxon>
        <taxon>rosids</taxon>
        <taxon>fabids</taxon>
        <taxon>Rosales</taxon>
        <taxon>Cannabaceae</taxon>
        <taxon>Cannabis</taxon>
    </lineage>
</organism>
<dbReference type="PANTHER" id="PTHR36617">
    <property type="entry name" value="PROTEIN, PUTATIVE-RELATED"/>
    <property type="match status" value="1"/>
</dbReference>
<dbReference type="EnsemblPlants" id="evm.model.05.1786">
    <property type="protein sequence ID" value="cds.evm.model.05.1786"/>
    <property type="gene ID" value="evm.TU.05.1786"/>
</dbReference>